<evidence type="ECO:0000256" key="2">
    <source>
        <dbReference type="SAM" id="Coils"/>
    </source>
</evidence>
<protein>
    <submittedName>
        <fullName evidence="5">TP901 family phage tail tape measure protein</fullName>
    </submittedName>
</protein>
<dbReference type="Pfam" id="PF10145">
    <property type="entry name" value="PhageMin_Tail"/>
    <property type="match status" value="1"/>
</dbReference>
<evidence type="ECO:0000259" key="4">
    <source>
        <dbReference type="Pfam" id="PF10145"/>
    </source>
</evidence>
<proteinExistence type="predicted"/>
<dbReference type="RefSeq" id="WP_312000925.1">
    <property type="nucleotide sequence ID" value="NZ_JAUSUY010000005.1"/>
</dbReference>
<comment type="caution">
    <text evidence="5">The sequence shown here is derived from an EMBL/GenBank/DDBJ whole genome shotgun (WGS) entry which is preliminary data.</text>
</comment>
<feature type="coiled-coil region" evidence="2">
    <location>
        <begin position="1025"/>
        <end position="1063"/>
    </location>
</feature>
<feature type="domain" description="Phage tail tape measure protein" evidence="4">
    <location>
        <begin position="286"/>
        <end position="485"/>
    </location>
</feature>
<feature type="transmembrane region" description="Helical" evidence="3">
    <location>
        <begin position="611"/>
        <end position="638"/>
    </location>
</feature>
<keyword evidence="6" id="KW-1185">Reference proteome</keyword>
<dbReference type="NCBIfam" id="TIGR01760">
    <property type="entry name" value="tape_meas_TP901"/>
    <property type="match status" value="1"/>
</dbReference>
<name>A0ABU3H5J2_9BACL</name>
<gene>
    <name evidence="5" type="ORF">J2Z22_001584</name>
</gene>
<evidence type="ECO:0000313" key="6">
    <source>
        <dbReference type="Proteomes" id="UP001248709"/>
    </source>
</evidence>
<sequence>MTVQLGELRARLTAEAQSMKQEIRSTKQGFADLGAQAKKTAVDMQALNDALAKAGLSAEQIKKVSEAMSKPEKGAKASADAVKKLGDQSHTAAGHMKNLDAALKDVGSKKENIAAAESSVSELSIASEEATTKVKELDSTMASAGKNIEQMGGHAHTAVGSFMDLNMALQDVGADSKQVEAINAALRRAHPEILEQQLANVRTELERLGVGSTTIDEIVERMQNLSESTSDAQVEIAALGAAYAGMSIAIAAVITKAVQTAAAFEQSMQNVKAITEAVGEEFDDLRQNAIKLGAQTKFSASQAADAMAELGQAGFKTKEIIAAMPGVLSLAAAGNVDLATTADIASSILRGFGLQATETSLVVDVLAKSSIDTNASVTDLGMAMKYVAPVAAAMGLSIEETTAAVGELSNAGIKGEQAGTSLRAILLALASPSKEAAFYMDRLGVSIKDSAGNIVPLSNLIGQLTSVWGRLTQAQQADVAATLVGREAASGFIALIEAGQGSLVKYTESLQGAGGTAERVAGTQMDTLKGSVDNMTSALESAGITVGDMFLPAVREATEGITALLTGFTELDPAAQKSIIAFTTVTPLVLGAVTAFYALQKALVAARTAMLLAGVSIPVIGQIALVIGAVAAGAAYLAGEYADAKEATKNFEEAQKALNKTLAESPIDRTADEIKDLRDKTADLNAVLEERAKLQNQLNGLDSQIKAGENAPEILHQAGEISEKLDEIDKKLRGMGYDGVEDATARLNDMNKAINGSVGALFEEQKASVATLAAKKQRIDSAESEISTIQKLSAVQKLDQAQKQALVNAVNALKREYPDLLAVQEEDGRIRVQNIDTIRDQINADKTMTTNAATNARVRIENLATEAKAQRASVEAQIQNYSKLLAAMAAVSGARASTFAESVKQGQARMNGATPEVMDIVNSTAQAQAKAELKQLTDQQMKIADKQREIEKAAASLSAGDFSLGANVKGAPIDLSAPKKVKTSKPKTEKPGKSAAELAAEARKTAYEADLKTVQFQAEYYDLTAEKQIQKYESLRKKHAQFLKESVDDARTLTLQIKRLNEDSVKDRYDFSATWIDAEEKRMEDSGKMELQIAQMKLASWTRLRDRYKKDSEQYKQADEQVRQSRKDVAAATEEEARNQYQASEKWITAEERRMSDAGKSEADIARMKVDAWTRVRSQYAADSEYYEQADEELYKARKELTEKLTVLADDLVDKEKDAIQKAKQADLDAIESRKDAYVDAQDAKIKAIEDLMAAEEQANTDADYETQLAAKNARIDLLASAVGPEGKKEREQLIKERDQMVLEHGRDLRKRELQSQKDALEDEKDAQTAAFDAEKDATEAQYDALKEVFDNYAGDIKTIESGIADFRVSSAASANTNILSDLDTFIADYNAKMAQIASINAESKKAADLAEYNANKDAYDAAKAAGNKAQMARLSARNQALRDLYGITTDTGRLPSFDVGGTVPGPWGAPVPIVAHGGEIIINPEQQRMLFRLLDSTRPISPATVAKSETVIHNSFDMSVNGVTLEDRADTEILYSEREKTARRLQAMGVK</sequence>
<reference evidence="5 6" key="1">
    <citation type="submission" date="2023-07" db="EMBL/GenBank/DDBJ databases">
        <title>Genomic Encyclopedia of Type Strains, Phase IV (KMG-IV): sequencing the most valuable type-strain genomes for metagenomic binning, comparative biology and taxonomic classification.</title>
        <authorList>
            <person name="Goeker M."/>
        </authorList>
    </citation>
    <scope>NUCLEOTIDE SEQUENCE [LARGE SCALE GENOMIC DNA]</scope>
    <source>
        <strain evidence="5 6">T98</strain>
    </source>
</reference>
<keyword evidence="3" id="KW-0472">Membrane</keyword>
<dbReference type="PANTHER" id="PTHR37813">
    <property type="entry name" value="FELS-2 PROPHAGE PROTEIN"/>
    <property type="match status" value="1"/>
</dbReference>
<evidence type="ECO:0000313" key="5">
    <source>
        <dbReference type="EMBL" id="MDT3426064.1"/>
    </source>
</evidence>
<organism evidence="5 6">
    <name type="scientific">Paenibacillus forsythiae</name>
    <dbReference type="NCBI Taxonomy" id="365616"/>
    <lineage>
        <taxon>Bacteria</taxon>
        <taxon>Bacillati</taxon>
        <taxon>Bacillota</taxon>
        <taxon>Bacilli</taxon>
        <taxon>Bacillales</taxon>
        <taxon>Paenibacillaceae</taxon>
        <taxon>Paenibacillus</taxon>
    </lineage>
</organism>
<keyword evidence="3" id="KW-1133">Transmembrane helix</keyword>
<feature type="transmembrane region" description="Helical" evidence="3">
    <location>
        <begin position="579"/>
        <end position="599"/>
    </location>
</feature>
<keyword evidence="2" id="KW-0175">Coiled coil</keyword>
<dbReference type="Proteomes" id="UP001248709">
    <property type="component" value="Unassembled WGS sequence"/>
</dbReference>
<dbReference type="InterPro" id="IPR010090">
    <property type="entry name" value="Phage_tape_meas"/>
</dbReference>
<accession>A0ABU3H5J2</accession>
<evidence type="ECO:0000256" key="1">
    <source>
        <dbReference type="ARBA" id="ARBA00022612"/>
    </source>
</evidence>
<feature type="coiled-coil region" evidence="2">
    <location>
        <begin position="1108"/>
        <end position="1135"/>
    </location>
</feature>
<keyword evidence="3" id="KW-0812">Transmembrane</keyword>
<feature type="coiled-coil region" evidence="2">
    <location>
        <begin position="644"/>
        <end position="711"/>
    </location>
</feature>
<evidence type="ECO:0000256" key="3">
    <source>
        <dbReference type="SAM" id="Phobius"/>
    </source>
</evidence>
<keyword evidence="1" id="KW-1188">Viral release from host cell</keyword>
<feature type="coiled-coil region" evidence="2">
    <location>
        <begin position="857"/>
        <end position="884"/>
    </location>
</feature>
<dbReference type="EMBL" id="JAUSUY010000005">
    <property type="protein sequence ID" value="MDT3426064.1"/>
    <property type="molecule type" value="Genomic_DNA"/>
</dbReference>
<dbReference type="PANTHER" id="PTHR37813:SF1">
    <property type="entry name" value="FELS-2 PROPHAGE PROTEIN"/>
    <property type="match status" value="1"/>
</dbReference>